<keyword evidence="2" id="KW-1185">Reference proteome</keyword>
<organism evidence="1 2">
    <name type="scientific">Sporanaerobium hydrogeniformans</name>
    <dbReference type="NCBI Taxonomy" id="3072179"/>
    <lineage>
        <taxon>Bacteria</taxon>
        <taxon>Bacillati</taxon>
        <taxon>Bacillota</taxon>
        <taxon>Clostridia</taxon>
        <taxon>Lachnospirales</taxon>
        <taxon>Lachnospiraceae</taxon>
        <taxon>Sporanaerobium</taxon>
    </lineage>
</organism>
<gene>
    <name evidence="1" type="ORF">CS063_00525</name>
</gene>
<dbReference type="EMBL" id="PEDL01000001">
    <property type="protein sequence ID" value="PHV71994.1"/>
    <property type="molecule type" value="Genomic_DNA"/>
</dbReference>
<dbReference type="Proteomes" id="UP000224460">
    <property type="component" value="Unassembled WGS sequence"/>
</dbReference>
<evidence type="ECO:0000313" key="1">
    <source>
        <dbReference type="EMBL" id="PHV71994.1"/>
    </source>
</evidence>
<name>A0AC61DFK0_9FIRM</name>
<proteinExistence type="predicted"/>
<reference evidence="1" key="1">
    <citation type="submission" date="2017-10" db="EMBL/GenBank/DDBJ databases">
        <title>Genome sequence of cellulolytic Lachnospiraceae bacterium XHS1971 isolated from hotspring sediment.</title>
        <authorList>
            <person name="Vasudevan G."/>
            <person name="Joshi A.J."/>
            <person name="Hivarkar S."/>
            <person name="Lanjekar V.B."/>
            <person name="Dhakephalkar P.K."/>
            <person name="Dagar S."/>
        </authorList>
    </citation>
    <scope>NUCLEOTIDE SEQUENCE</scope>
    <source>
        <strain evidence="1">XHS1971</strain>
    </source>
</reference>
<protein>
    <submittedName>
        <fullName evidence="1">CoA-disulfide reductase</fullName>
    </submittedName>
</protein>
<comment type="caution">
    <text evidence="1">The sequence shown here is derived from an EMBL/GenBank/DDBJ whole genome shotgun (WGS) entry which is preliminary data.</text>
</comment>
<evidence type="ECO:0000313" key="2">
    <source>
        <dbReference type="Proteomes" id="UP000224460"/>
    </source>
</evidence>
<sequence>MRIVIIGGVAAGMSAAAKLKRLNPQDEVVVYEKTEIVSFGACGLPYYVGGFFEDKEEMLARPIEAFRKKGIDLLTRHEVIEVDFPNKKLKIKNHLTGENREDYYDKLMIATGASSIIPAIPGSELQNIRTLKSMEDGTILRTLLQEESCKKIVVIGAGFIGLEVVEALKYRGKEVCIIEREDRILKKVMDPEVTDLLENELKRQQVPLYLNEEVCSFEGEEKVKYVVTNQRTLEADAVILAMGFKPNTDFLKHTPLERLSNGAIVVDAQGRTSIEDVYAAGDCATIWHALMKKPVYVPLATGANKLGRIVGENLSGRPNAFEGSLASSCIKVLDMEAGRTGLTEEEARLEGFEYKTTFIEDTNQTSYYPGGNKIAVKLIYERETYKLLGGQVVGYKDAVQRTNVLAACIFAGVTTKQLGLLDLCYAPPFARTWDVLNVAGNVCK</sequence>
<accession>A0AC61DFK0</accession>